<dbReference type="SUPFAM" id="SSF111283">
    <property type="entry name" value="Putative modulator of DNA gyrase, PmbA/TldD"/>
    <property type="match status" value="1"/>
</dbReference>
<evidence type="ECO:0000313" key="3">
    <source>
        <dbReference type="Proteomes" id="UP000177025"/>
    </source>
</evidence>
<dbReference type="InterPro" id="IPR045569">
    <property type="entry name" value="Metalloprtase-TldD/E_C"/>
</dbReference>
<dbReference type="GO" id="GO:0008237">
    <property type="term" value="F:metallopeptidase activity"/>
    <property type="evidence" value="ECO:0007669"/>
    <property type="project" value="InterPro"/>
</dbReference>
<evidence type="ECO:0000259" key="1">
    <source>
        <dbReference type="Pfam" id="PF19289"/>
    </source>
</evidence>
<dbReference type="EMBL" id="MEUM01000003">
    <property type="protein sequence ID" value="OGC43892.1"/>
    <property type="molecule type" value="Genomic_DNA"/>
</dbReference>
<protein>
    <recommendedName>
        <fullName evidence="1">Metalloprotease TldD/E C-terminal domain-containing protein</fullName>
    </recommendedName>
</protein>
<reference evidence="2 3" key="1">
    <citation type="journal article" date="2016" name="Nat. Commun.">
        <title>Thousands of microbial genomes shed light on interconnected biogeochemical processes in an aquifer system.</title>
        <authorList>
            <person name="Anantharaman K."/>
            <person name="Brown C.T."/>
            <person name="Hug L.A."/>
            <person name="Sharon I."/>
            <person name="Castelle C.J."/>
            <person name="Probst A.J."/>
            <person name="Thomas B.C."/>
            <person name="Singh A."/>
            <person name="Wilkins M.J."/>
            <person name="Karaoz U."/>
            <person name="Brodie E.L."/>
            <person name="Williams K.H."/>
            <person name="Hubbard S.S."/>
            <person name="Banfield J.F."/>
        </authorList>
    </citation>
    <scope>NUCLEOTIDE SEQUENCE [LARGE SCALE GENOMIC DNA]</scope>
</reference>
<dbReference type="AlphaFoldDB" id="A0A1F4UG46"/>
<gene>
    <name evidence="2" type="ORF">A2Y85_07895</name>
</gene>
<accession>A0A1F4UG46</accession>
<evidence type="ECO:0000313" key="2">
    <source>
        <dbReference type="EMBL" id="OGC43892.1"/>
    </source>
</evidence>
<sequence length="542" mass="61340">IENQPKPYYLSYRVTDTKGIEIKAEFGGLLHKDPYHQRKLYVDLRVGKYDLDNSNFACQVSSSNTIDADQTNLPLENDYDAIRNAVWLVTDGTYKKALERLSRKKATLQNQPQKDRPADFSTVDPCTSIEPIVLFDLDIDYWQNAVLELSMIFKQFSKIQESSVRFIARVNNQYFLDNECNRNCHARTLAGIEVIAKTQASDGDPLENIITFYASQAKNLPTLNTMKHSVAAMADTLSLLTQVNKEEEYSGPVIFTSQAAAELIFQILGKGVSDPKAPLFENEMLARSGSNKGMAHLVNRYGRKVMPDFFHVWDDPNLKTWKGKSLIGGFSIDDQGVRAQEADIVTDGKMIGLMMSRTPIKKIKTSNGHARFRDESYSRRCIGMIGNLIVDANETCDFETLKENGLKLCRDYGLPYALIISHLTPTRELMLKERYMRYFSRGSSAEVKLLSPPAIAYKIDTLGKVSLIRGLEFSSVTTRVLRDIIAAGDQEYVYNFIYYDDEGNNYPVSVITPALLIEEMDFVPSDTKSSRLPIFAHPYFKK</sequence>
<name>A0A1F4UG46_UNCW3</name>
<feature type="non-terminal residue" evidence="2">
    <location>
        <position position="1"/>
    </location>
</feature>
<feature type="domain" description="Metalloprotease TldD/E C-terminal" evidence="1">
    <location>
        <begin position="252"/>
        <end position="401"/>
    </location>
</feature>
<dbReference type="GO" id="GO:0006508">
    <property type="term" value="P:proteolysis"/>
    <property type="evidence" value="ECO:0007669"/>
    <property type="project" value="InterPro"/>
</dbReference>
<dbReference type="Proteomes" id="UP000177025">
    <property type="component" value="Unassembled WGS sequence"/>
</dbReference>
<organism evidence="2 3">
    <name type="scientific">candidate division WOR-3 bacterium RBG_13_43_14</name>
    <dbReference type="NCBI Taxonomy" id="1802590"/>
    <lineage>
        <taxon>Bacteria</taxon>
        <taxon>Bacteria division WOR-3</taxon>
    </lineage>
</organism>
<dbReference type="InterPro" id="IPR036059">
    <property type="entry name" value="TldD/PmbA_sf"/>
</dbReference>
<proteinExistence type="predicted"/>
<dbReference type="Pfam" id="PF19289">
    <property type="entry name" value="PmbA_TldD_3rd"/>
    <property type="match status" value="1"/>
</dbReference>
<comment type="caution">
    <text evidence="2">The sequence shown here is derived from an EMBL/GenBank/DDBJ whole genome shotgun (WGS) entry which is preliminary data.</text>
</comment>